<proteinExistence type="predicted"/>
<reference evidence="1 2" key="1">
    <citation type="submission" date="2023-02" db="EMBL/GenBank/DDBJ databases">
        <title>Genome sequence of Mucilaginibacter jinjuensis strain KACC 16571.</title>
        <authorList>
            <person name="Kim S."/>
            <person name="Heo J."/>
            <person name="Kwon S.-W."/>
        </authorList>
    </citation>
    <scope>NUCLEOTIDE SEQUENCE [LARGE SCALE GENOMIC DNA]</scope>
    <source>
        <strain evidence="1 2">KACC 16571</strain>
    </source>
</reference>
<dbReference type="Proteomes" id="UP001216139">
    <property type="component" value="Chromosome"/>
</dbReference>
<protein>
    <submittedName>
        <fullName evidence="1">Four-helix bundle copper-binding protein</fullName>
    </submittedName>
</protein>
<name>A0ABY7T7Z8_9SPHI</name>
<dbReference type="EMBL" id="CP117167">
    <property type="protein sequence ID" value="WCT12476.1"/>
    <property type="molecule type" value="Genomic_DNA"/>
</dbReference>
<dbReference type="Pfam" id="PF03860">
    <property type="entry name" value="Csp"/>
    <property type="match status" value="1"/>
</dbReference>
<keyword evidence="2" id="KW-1185">Reference proteome</keyword>
<organism evidence="1 2">
    <name type="scientific">Mucilaginibacter jinjuensis</name>
    <dbReference type="NCBI Taxonomy" id="1176721"/>
    <lineage>
        <taxon>Bacteria</taxon>
        <taxon>Pseudomonadati</taxon>
        <taxon>Bacteroidota</taxon>
        <taxon>Sphingobacteriia</taxon>
        <taxon>Sphingobacteriales</taxon>
        <taxon>Sphingobacteriaceae</taxon>
        <taxon>Mucilaginibacter</taxon>
    </lineage>
</organism>
<sequence>MEQHHNHQALIQKLLDCVLACEHCATACLAEGDEVKYMVNCITLDRDCADICNIGARLLQRDSIIAHQYLVLCEEICRLCAAECSKHYMEHCQQCAKVCRECAEACHAHHTAITQE</sequence>
<dbReference type="RefSeq" id="WP_273630741.1">
    <property type="nucleotide sequence ID" value="NZ_CP117167.1"/>
</dbReference>
<dbReference type="InterPro" id="IPR044543">
    <property type="entry name" value="YHJQ-like"/>
</dbReference>
<evidence type="ECO:0000313" key="1">
    <source>
        <dbReference type="EMBL" id="WCT12476.1"/>
    </source>
</evidence>
<dbReference type="CDD" id="cd08026">
    <property type="entry name" value="DUF326"/>
    <property type="match status" value="1"/>
</dbReference>
<accession>A0ABY7T7Z8</accession>
<dbReference type="PANTHER" id="PTHR37310">
    <property type="entry name" value="CYTOPLASMIC PROTEIN-RELATED"/>
    <property type="match status" value="1"/>
</dbReference>
<gene>
    <name evidence="1" type="ORF">PQO05_00840</name>
</gene>
<dbReference type="InterPro" id="IPR005560">
    <property type="entry name" value="Csp_YhjQ"/>
</dbReference>
<dbReference type="PANTHER" id="PTHR37310:SF1">
    <property type="entry name" value="CYTOPLASMIC PROTEIN"/>
    <property type="match status" value="1"/>
</dbReference>
<dbReference type="Gene3D" id="1.20.1270.360">
    <property type="match status" value="1"/>
</dbReference>
<evidence type="ECO:0000313" key="2">
    <source>
        <dbReference type="Proteomes" id="UP001216139"/>
    </source>
</evidence>